<dbReference type="AlphaFoldDB" id="A0AAD7MXS3"/>
<reference evidence="2" key="1">
    <citation type="submission" date="2023-03" db="EMBL/GenBank/DDBJ databases">
        <title>Massive genome expansion in bonnet fungi (Mycena s.s.) driven by repeated elements and novel gene families across ecological guilds.</title>
        <authorList>
            <consortium name="Lawrence Berkeley National Laboratory"/>
            <person name="Harder C.B."/>
            <person name="Miyauchi S."/>
            <person name="Viragh M."/>
            <person name="Kuo A."/>
            <person name="Thoen E."/>
            <person name="Andreopoulos B."/>
            <person name="Lu D."/>
            <person name="Skrede I."/>
            <person name="Drula E."/>
            <person name="Henrissat B."/>
            <person name="Morin E."/>
            <person name="Kohler A."/>
            <person name="Barry K."/>
            <person name="LaButti K."/>
            <person name="Morin E."/>
            <person name="Salamov A."/>
            <person name="Lipzen A."/>
            <person name="Mereny Z."/>
            <person name="Hegedus B."/>
            <person name="Baldrian P."/>
            <person name="Stursova M."/>
            <person name="Weitz H."/>
            <person name="Taylor A."/>
            <person name="Grigoriev I.V."/>
            <person name="Nagy L.G."/>
            <person name="Martin F."/>
            <person name="Kauserud H."/>
        </authorList>
    </citation>
    <scope>NUCLEOTIDE SEQUENCE</scope>
    <source>
        <strain evidence="2">CBHHK188m</strain>
    </source>
</reference>
<sequence length="355" mass="38026">MLNAMSPLSLSMLPLAAHAEAIAALGNPPDPFPSSWTPLRPARFSSFYVMEISVFGDDAPPTSGTTSFVLDADHQVFGSCAALTISYERNTDVLDCAENTALDGTDMGLSDSMVDLILSRVQTTPGYRTHVEFRTLPNGSFHIEARQGPFNPEAQALPNPVSFPSVPLSSLRCTHQLACSTHVFLVKISLDALSDDVRVFKPRVLNVDFILRPTHIVTNGAGIFHGLLSNYHPASSLCQTMDSLHPDTEQPVLVPSGADRSICSLPATFAGSVAWSVNIAWATDVAASVVWLHAQAGFWGDLKTDNIGDRQYCGAHLRRSSRIGVPPRKGVSSLSGSSFGPSLRKLGLSNASHTT</sequence>
<evidence type="ECO:0000313" key="3">
    <source>
        <dbReference type="Proteomes" id="UP001215280"/>
    </source>
</evidence>
<protein>
    <submittedName>
        <fullName evidence="2">Uncharacterized protein</fullName>
    </submittedName>
</protein>
<accession>A0AAD7MXS3</accession>
<keyword evidence="1" id="KW-0732">Signal</keyword>
<feature type="signal peptide" evidence="1">
    <location>
        <begin position="1"/>
        <end position="19"/>
    </location>
</feature>
<dbReference type="EMBL" id="JARJLG010000144">
    <property type="protein sequence ID" value="KAJ7737235.1"/>
    <property type="molecule type" value="Genomic_DNA"/>
</dbReference>
<evidence type="ECO:0000313" key="2">
    <source>
        <dbReference type="EMBL" id="KAJ7737235.1"/>
    </source>
</evidence>
<evidence type="ECO:0000256" key="1">
    <source>
        <dbReference type="SAM" id="SignalP"/>
    </source>
</evidence>
<organism evidence="2 3">
    <name type="scientific">Mycena maculata</name>
    <dbReference type="NCBI Taxonomy" id="230809"/>
    <lineage>
        <taxon>Eukaryota</taxon>
        <taxon>Fungi</taxon>
        <taxon>Dikarya</taxon>
        <taxon>Basidiomycota</taxon>
        <taxon>Agaricomycotina</taxon>
        <taxon>Agaricomycetes</taxon>
        <taxon>Agaricomycetidae</taxon>
        <taxon>Agaricales</taxon>
        <taxon>Marasmiineae</taxon>
        <taxon>Mycenaceae</taxon>
        <taxon>Mycena</taxon>
    </lineage>
</organism>
<proteinExistence type="predicted"/>
<keyword evidence="3" id="KW-1185">Reference proteome</keyword>
<comment type="caution">
    <text evidence="2">The sequence shown here is derived from an EMBL/GenBank/DDBJ whole genome shotgun (WGS) entry which is preliminary data.</text>
</comment>
<dbReference type="Proteomes" id="UP001215280">
    <property type="component" value="Unassembled WGS sequence"/>
</dbReference>
<gene>
    <name evidence="2" type="ORF">DFH07DRAFT_985621</name>
</gene>
<feature type="chain" id="PRO_5041976960" evidence="1">
    <location>
        <begin position="20"/>
        <end position="355"/>
    </location>
</feature>
<name>A0AAD7MXS3_9AGAR</name>